<evidence type="ECO:0000313" key="8">
    <source>
        <dbReference type="Proteomes" id="UP001217838"/>
    </source>
</evidence>
<feature type="compositionally biased region" description="Basic and acidic residues" evidence="5">
    <location>
        <begin position="1"/>
        <end position="11"/>
    </location>
</feature>
<dbReference type="CDD" id="cd14014">
    <property type="entry name" value="STKc_PknB_like"/>
    <property type="match status" value="1"/>
</dbReference>
<dbReference type="Gene3D" id="1.10.510.10">
    <property type="entry name" value="Transferase(Phosphotransferase) domain 1"/>
    <property type="match status" value="1"/>
</dbReference>
<evidence type="ECO:0000313" key="7">
    <source>
        <dbReference type="EMBL" id="MDC0673591.1"/>
    </source>
</evidence>
<gene>
    <name evidence="7" type="ORF">POL58_37950</name>
</gene>
<protein>
    <submittedName>
        <fullName evidence="7">Serine/threonine-protein kinase</fullName>
    </submittedName>
</protein>
<feature type="domain" description="Protein kinase" evidence="6">
    <location>
        <begin position="51"/>
        <end position="319"/>
    </location>
</feature>
<dbReference type="Pfam" id="PF00069">
    <property type="entry name" value="Pkinase"/>
    <property type="match status" value="1"/>
</dbReference>
<evidence type="ECO:0000259" key="6">
    <source>
        <dbReference type="PROSITE" id="PS50011"/>
    </source>
</evidence>
<name>A0ABT5BHF4_9BACT</name>
<dbReference type="PROSITE" id="PS00108">
    <property type="entry name" value="PROTEIN_KINASE_ST"/>
    <property type="match status" value="1"/>
</dbReference>
<keyword evidence="3 7" id="KW-0418">Kinase</keyword>
<evidence type="ECO:0000256" key="5">
    <source>
        <dbReference type="SAM" id="MobiDB-lite"/>
    </source>
</evidence>
<keyword evidence="1" id="KW-0808">Transferase</keyword>
<evidence type="ECO:0000256" key="1">
    <source>
        <dbReference type="ARBA" id="ARBA00022679"/>
    </source>
</evidence>
<sequence length="1446" mass="154428">MPGHDPTRTPDHAPGPAMAETWDLSSDGDAVSSVGNGPAEPATTPHQLGRYRLLRVLGQGGVGVVHAAYDEVLDRVVALKMLRTDRSSAAVVGRFIREAKALARVAHANIVQIYDVSTSAGRVFLAMEYVRGRTLRQQLAEAEPGAPCQRIVDLFVAAGRGLAEVHRAGLVHRDFKPDNVMVGEDGRVLLLDFGLIADSGSDTAAESDERRIAALDLTITGSVLGTPAYMAPEQHRGARADVRSDVFSFCASLYEALYRERPFAAANYETLRAASLAGAVRPPAQSHVPVWLRAVVLRGLRVDPDERWQTMTQLLAALAADPEGRRRERLRRTALVASIAAVTLVGTLVALHLRRAWTRERIESLAAEHLAAVEAESDPERAAAAFEAFLADPAHQGTRALVRAWQHHGDRRHAAGEREGALADHARAYAEASAPEDAHAALRRIAEIHLEGWDTAALSRVVQALPNDPGEPRDSELHVTAALRRRDLAAAAALVDASPTSRFAAAGPLLHTLARAQAVDTTASAAMALPPGGPWLAAVVEASGRDVVLLDHALRPGRRWRTDGPVHLAHGEAPWAVTYHLGTASLIDLSASQEPFVRFPAPAALLPRGIVDAGGTGRPELYFGYRWPLRGFHVVEADGVPREAHAASGRTGSDLEDVIAADLDGDGVQEIVAAFGPSRAFDLRVFHADTEGRLELVARRQFGWVKTLGLLRRPDGELVLVALRDHRGHNADVFPEPPHFGEAPGVHLLRWTGESLVTRMHMPPPNELALEFVDDVMIAADLDGDGRDELALPIRGGGLDHTMLVRQADDGELSPLILGHGAPLAAVRVGDGPGHALLIADDAHALWGLGLGDTPLPPAPTSSPVSAPPPAGLHDELLRARWARADELAAGLPASAAEILRAAAPLVADEAVRRRFMDRAAALLAVAGQAEAALELDVGSLDDPELAPAALLRRAELLTELGRHREAIAAARQLRAHPRRTLSQETAAEELLARLSPLLDAGEAVELRFFGGAFAPAWQLERPAALRLDPVSGGLQVDALAAQTRLATLPVRWDGGPLELELELEVTHAEYHTELRVALHDADGQPLIGVGVNARGDRRFRRHGTHCLPVAQERDELMVRDVASAATRRRVVVRATYFPDRDVTICAAEDDGMRTLAEHRALASPAAGRYTLVLGHEGDVFSPHRIVAEVRRISLHGARIDEAPVDDSPAARAARSLIAGEPLAALAALGADTDASPRHALLAMLAYDALQDVAGMTRTAALALPGLDDADLLHLLRTRPGLAPTLRAATGPRALRLLAETWPELARHHFDDPVVQQALLAALAGVEATAASDAPTRRALRALLHARAMIRGRLGDTTLAGRDFEAALAALGDEPDDSAGSQRAETHLALALLLAGADPSAALAHAVRAVASDGAPELVRDRLRREPALAERITHDPAWQSLVADR</sequence>
<organism evidence="7 8">
    <name type="scientific">Nannocystis radixulma</name>
    <dbReference type="NCBI Taxonomy" id="2995305"/>
    <lineage>
        <taxon>Bacteria</taxon>
        <taxon>Pseudomonadati</taxon>
        <taxon>Myxococcota</taxon>
        <taxon>Polyangia</taxon>
        <taxon>Nannocystales</taxon>
        <taxon>Nannocystaceae</taxon>
        <taxon>Nannocystis</taxon>
    </lineage>
</organism>
<accession>A0ABT5BHF4</accession>
<evidence type="ECO:0000256" key="4">
    <source>
        <dbReference type="ARBA" id="ARBA00022840"/>
    </source>
</evidence>
<proteinExistence type="predicted"/>
<dbReference type="Gene3D" id="3.30.200.20">
    <property type="entry name" value="Phosphorylase Kinase, domain 1"/>
    <property type="match status" value="1"/>
</dbReference>
<dbReference type="SUPFAM" id="SSF56112">
    <property type="entry name" value="Protein kinase-like (PK-like)"/>
    <property type="match status" value="1"/>
</dbReference>
<dbReference type="InterPro" id="IPR028994">
    <property type="entry name" value="Integrin_alpha_N"/>
</dbReference>
<dbReference type="PANTHER" id="PTHR43289">
    <property type="entry name" value="MITOGEN-ACTIVATED PROTEIN KINASE KINASE KINASE 20-RELATED"/>
    <property type="match status" value="1"/>
</dbReference>
<dbReference type="EMBL" id="JAQNDN010000022">
    <property type="protein sequence ID" value="MDC0673591.1"/>
    <property type="molecule type" value="Genomic_DNA"/>
</dbReference>
<dbReference type="SUPFAM" id="SSF69318">
    <property type="entry name" value="Integrin alpha N-terminal domain"/>
    <property type="match status" value="1"/>
</dbReference>
<dbReference type="PROSITE" id="PS50011">
    <property type="entry name" value="PROTEIN_KINASE_DOM"/>
    <property type="match status" value="1"/>
</dbReference>
<dbReference type="InterPro" id="IPR000719">
    <property type="entry name" value="Prot_kinase_dom"/>
</dbReference>
<dbReference type="Proteomes" id="UP001217838">
    <property type="component" value="Unassembled WGS sequence"/>
</dbReference>
<keyword evidence="8" id="KW-1185">Reference proteome</keyword>
<dbReference type="PANTHER" id="PTHR43289:SF6">
    <property type="entry name" value="SERINE_THREONINE-PROTEIN KINASE NEKL-3"/>
    <property type="match status" value="1"/>
</dbReference>
<dbReference type="RefSeq" id="WP_272006869.1">
    <property type="nucleotide sequence ID" value="NZ_JAQNDN010000022.1"/>
</dbReference>
<comment type="caution">
    <text evidence="7">The sequence shown here is derived from an EMBL/GenBank/DDBJ whole genome shotgun (WGS) entry which is preliminary data.</text>
</comment>
<dbReference type="GO" id="GO:0016301">
    <property type="term" value="F:kinase activity"/>
    <property type="evidence" value="ECO:0007669"/>
    <property type="project" value="UniProtKB-KW"/>
</dbReference>
<feature type="region of interest" description="Disordered" evidence="5">
    <location>
        <begin position="1"/>
        <end position="45"/>
    </location>
</feature>
<evidence type="ECO:0000256" key="2">
    <source>
        <dbReference type="ARBA" id="ARBA00022741"/>
    </source>
</evidence>
<evidence type="ECO:0000256" key="3">
    <source>
        <dbReference type="ARBA" id="ARBA00022777"/>
    </source>
</evidence>
<keyword evidence="4" id="KW-0067">ATP-binding</keyword>
<keyword evidence="2" id="KW-0547">Nucleotide-binding</keyword>
<dbReference type="InterPro" id="IPR008271">
    <property type="entry name" value="Ser/Thr_kinase_AS"/>
</dbReference>
<dbReference type="InterPro" id="IPR011009">
    <property type="entry name" value="Kinase-like_dom_sf"/>
</dbReference>
<reference evidence="7 8" key="1">
    <citation type="submission" date="2022-11" db="EMBL/GenBank/DDBJ databases">
        <title>Minimal conservation of predation-associated metabolite biosynthetic gene clusters underscores biosynthetic potential of Myxococcota including descriptions for ten novel species: Archangium lansinium sp. nov., Myxococcus landrumus sp. nov., Nannocystis bai.</title>
        <authorList>
            <person name="Ahearne A."/>
            <person name="Stevens C."/>
            <person name="Dowd S."/>
        </authorList>
    </citation>
    <scope>NUCLEOTIDE SEQUENCE [LARGE SCALE GENOMIC DNA]</scope>
    <source>
        <strain evidence="7 8">NCELM</strain>
    </source>
</reference>